<name>A0ABU8WP81_9BURK</name>
<comment type="caution">
    <text evidence="1">The sequence shown here is derived from an EMBL/GenBank/DDBJ whole genome shotgun (WGS) entry which is preliminary data.</text>
</comment>
<accession>A0ABU8WP81</accession>
<evidence type="ECO:0000313" key="2">
    <source>
        <dbReference type="Proteomes" id="UP001385892"/>
    </source>
</evidence>
<keyword evidence="2" id="KW-1185">Reference proteome</keyword>
<protein>
    <submittedName>
        <fullName evidence="1">Uncharacterized protein</fullName>
    </submittedName>
</protein>
<dbReference type="RefSeq" id="WP_340344476.1">
    <property type="nucleotide sequence ID" value="NZ_JBBKZT010000010.1"/>
</dbReference>
<dbReference type="EMBL" id="JBBKZT010000010">
    <property type="protein sequence ID" value="MEJ8849347.1"/>
    <property type="molecule type" value="Genomic_DNA"/>
</dbReference>
<proteinExistence type="predicted"/>
<organism evidence="1 2">
    <name type="scientific">Variovorax rhizosphaerae</name>
    <dbReference type="NCBI Taxonomy" id="1836200"/>
    <lineage>
        <taxon>Bacteria</taxon>
        <taxon>Pseudomonadati</taxon>
        <taxon>Pseudomonadota</taxon>
        <taxon>Betaproteobacteria</taxon>
        <taxon>Burkholderiales</taxon>
        <taxon>Comamonadaceae</taxon>
        <taxon>Variovorax</taxon>
    </lineage>
</organism>
<gene>
    <name evidence="1" type="ORF">WKW82_22025</name>
</gene>
<evidence type="ECO:0000313" key="1">
    <source>
        <dbReference type="EMBL" id="MEJ8849347.1"/>
    </source>
</evidence>
<reference evidence="1 2" key="1">
    <citation type="submission" date="2024-03" db="EMBL/GenBank/DDBJ databases">
        <title>Novel species of the genus Variovorax.</title>
        <authorList>
            <person name="Liu Q."/>
            <person name="Xin Y.-H."/>
        </authorList>
    </citation>
    <scope>NUCLEOTIDE SEQUENCE [LARGE SCALE GENOMIC DNA]</scope>
    <source>
        <strain evidence="1 2">KACC 18900</strain>
    </source>
</reference>
<dbReference type="Proteomes" id="UP001385892">
    <property type="component" value="Unassembled WGS sequence"/>
</dbReference>
<sequence length="61" mass="6548">MEELWKRVLADASVQNVESARGFVDSTSAFVMSMAVGVEAMQATPQSDANASEPTHGFTTR</sequence>